<evidence type="ECO:0000256" key="1">
    <source>
        <dbReference type="SAM" id="SignalP"/>
    </source>
</evidence>
<reference evidence="3" key="1">
    <citation type="submission" date="2024-06" db="EMBL/GenBank/DDBJ databases">
        <title>Draft Genome Sequences of Epichloe bromicola Strains Isolated from Elymus ciliaris.</title>
        <authorList>
            <consortium name="Epichloe bromicola genome sequencing consortium"/>
            <person name="Miura A."/>
            <person name="Imano S."/>
            <person name="Ashida A."/>
            <person name="Sato I."/>
            <person name="Chiba S."/>
            <person name="Tanaka A."/>
            <person name="Camagna M."/>
            <person name="Takemoto D."/>
        </authorList>
    </citation>
    <scope>NUCLEOTIDE SEQUENCE [LARGE SCALE GENOMIC DNA]</scope>
    <source>
        <strain evidence="3">DP</strain>
    </source>
</reference>
<accession>A0ABQ0CR13</accession>
<proteinExistence type="predicted"/>
<feature type="signal peptide" evidence="1">
    <location>
        <begin position="1"/>
        <end position="22"/>
    </location>
</feature>
<evidence type="ECO:0000313" key="2">
    <source>
        <dbReference type="EMBL" id="GAB0135884.1"/>
    </source>
</evidence>
<comment type="caution">
    <text evidence="2">The sequence shown here is derived from an EMBL/GenBank/DDBJ whole genome shotgun (WGS) entry which is preliminary data.</text>
</comment>
<feature type="chain" id="PRO_5046775473" evidence="1">
    <location>
        <begin position="23"/>
        <end position="179"/>
    </location>
</feature>
<keyword evidence="3" id="KW-1185">Reference proteome</keyword>
<sequence>MKFYGKALLALVASFYIGLGAAATEAETFLAENPDVQVGREALAKAEAGIGPNTFGVVNKPVGNIVMLQEFDADTNERIFAVALVDDEKAEKYYKENNKDGDVQGQMMKRYDTSSAEADKKKCGRAVDANEPRFIFERAPRCGQFCSRSPSCTGDRRCPSCRYVGGRCRHQLSCQRRRL</sequence>
<gene>
    <name evidence="2" type="primary">g4206</name>
    <name evidence="2" type="ORF">EsDP_00004206</name>
</gene>
<dbReference type="Proteomes" id="UP001562357">
    <property type="component" value="Unassembled WGS sequence"/>
</dbReference>
<name>A0ABQ0CR13_9HYPO</name>
<protein>
    <submittedName>
        <fullName evidence="2">Uncharacterized protein</fullName>
    </submittedName>
</protein>
<evidence type="ECO:0000313" key="3">
    <source>
        <dbReference type="Proteomes" id="UP001562357"/>
    </source>
</evidence>
<organism evidence="2 3">
    <name type="scientific">Epichloe bromicola</name>
    <dbReference type="NCBI Taxonomy" id="79588"/>
    <lineage>
        <taxon>Eukaryota</taxon>
        <taxon>Fungi</taxon>
        <taxon>Dikarya</taxon>
        <taxon>Ascomycota</taxon>
        <taxon>Pezizomycotina</taxon>
        <taxon>Sordariomycetes</taxon>
        <taxon>Hypocreomycetidae</taxon>
        <taxon>Hypocreales</taxon>
        <taxon>Clavicipitaceae</taxon>
        <taxon>Epichloe</taxon>
    </lineage>
</organism>
<dbReference type="EMBL" id="BAAFGZ010000155">
    <property type="protein sequence ID" value="GAB0135884.1"/>
    <property type="molecule type" value="Genomic_DNA"/>
</dbReference>
<keyword evidence="1" id="KW-0732">Signal</keyword>